<protein>
    <recommendedName>
        <fullName evidence="5">BRO domain-containing protein 1</fullName>
    </recommendedName>
</protein>
<dbReference type="PANTHER" id="PTHR23030">
    <property type="entry name" value="PCD6 INTERACTING PROTEIN-RELATED"/>
    <property type="match status" value="1"/>
</dbReference>
<dbReference type="GO" id="GO:0005768">
    <property type="term" value="C:endosome"/>
    <property type="evidence" value="ECO:0007669"/>
    <property type="project" value="UniProtKB-SubCell"/>
</dbReference>
<evidence type="ECO:0000256" key="2">
    <source>
        <dbReference type="ARBA" id="ARBA00004496"/>
    </source>
</evidence>
<organism evidence="9 10">
    <name type="scientific">Acaromyces ingoldii</name>
    <dbReference type="NCBI Taxonomy" id="215250"/>
    <lineage>
        <taxon>Eukaryota</taxon>
        <taxon>Fungi</taxon>
        <taxon>Dikarya</taxon>
        <taxon>Basidiomycota</taxon>
        <taxon>Ustilaginomycotina</taxon>
        <taxon>Exobasidiomycetes</taxon>
        <taxon>Exobasidiales</taxon>
        <taxon>Cryptobasidiaceae</taxon>
        <taxon>Acaromyces</taxon>
    </lineage>
</organism>
<evidence type="ECO:0000256" key="5">
    <source>
        <dbReference type="ARBA" id="ARBA00041284"/>
    </source>
</evidence>
<sequence>MTSTHLAQSPLLRIPHKATEEVDLASVVSQLIKNSYGEDPRNYAEQLGALNRARQDAVQGAGSDLTARDLLYKWFHMLEMLELRFPELRVPFPWKDAFTEKPISQHSLAYEKASIIFCMAAVLSSLGARTNRLGAAASSPGPAGTPASPTAAHSSSAKSGAGSAATAAAAAVATSPLGGTKLAYQSLRQSAGMLSYINENFLHAPSTDLSKDVVKWLVDVELAQATEVFWEKTLEEKKGGSLVARLACQASILYGNLAEEAKEWITKAVFERSWGLLVQTKAKYFASLAQYHRATVDSGASAHGVALVRLTLSESLAKEAQKLCISFSVSITGSHSTLPADAGTSLKSLIDAHLAQATAKKQTAIKDNDLIYHDILPTESTLAPIEPLPAATPISIQEVYSSADIQKLIGATTGAAPANDLFSNLVPLGVHEAASMYSEEKAKLVRSEGEKATLADGQLTAALEYMGLPQSLNKFRQQGGAGDSGFDDLIDPGKEVREWSEEEIAGGGSLGMDGLGSGSSAVDDALQSLSVRREKARADMQEASRLLDDEAAQCEKLRVRFGDKWTQAPSGSATRALRSDIKSNREALDQAVGNDEAIARLWKEEGAMIRVLLSGNEGLEAAFIEAVSGSGNSGARNGSQPQLLDLTESEETADEEEKRRVESLVSSIESNLSALHRVKRERSDSLSELRNRIQSDDISHLLILNRRSPPEAQTQLFQQELDKFRTLTQRSARSVTEQERLVGEVTKAWKKLTSTNLGKTLSTQYEAKRSARQSLIARLRRAKDAHAQVRAGLGKALAFYGQLEEIGTELKRNAKSFSEERRAERERLKQEVEWEERGTDGSSGLESSLGGLNLGRDTSQSWRSAGPPQAPPPQQQQQQAYQQRYAPPPQQQPQYQQTSQYQSPVTPTSPYDNLDFAFGRGSGASAAAAAPPPPSSRQASYASPPPPSHPSYTSPPPPPQRSAYASPPPPSTHSMYGSAPPPSSSPYGSAPPPPHSIYGSPPPPPTQPSSSSYMPPPPPPPQQQSSIGLPPPPPQWSSQVAYGAAPPPQSSQQQYSRQMSLGPPPPPLPGQSSYPQHGSQPAPPPLPNQYQTYQQPQTQSPYGAYPQQQQQQQPQQGWQQQQQYPPYR</sequence>
<feature type="compositionally biased region" description="Pro residues" evidence="7">
    <location>
        <begin position="943"/>
        <end position="971"/>
    </location>
</feature>
<keyword evidence="3" id="KW-0963">Cytoplasm</keyword>
<evidence type="ECO:0000256" key="3">
    <source>
        <dbReference type="ARBA" id="ARBA00022490"/>
    </source>
</evidence>
<dbReference type="InterPro" id="IPR038499">
    <property type="entry name" value="BRO1_sf"/>
</dbReference>
<feature type="region of interest" description="Disordered" evidence="7">
    <location>
        <begin position="629"/>
        <end position="656"/>
    </location>
</feature>
<feature type="compositionally biased region" description="Pro residues" evidence="7">
    <location>
        <begin position="979"/>
        <end position="1007"/>
    </location>
</feature>
<dbReference type="Proteomes" id="UP000245768">
    <property type="component" value="Unassembled WGS sequence"/>
</dbReference>
<dbReference type="Gene3D" id="1.20.120.560">
    <property type="entry name" value="alix/aip1 in complex with the ypdl late domain"/>
    <property type="match status" value="1"/>
</dbReference>
<proteinExistence type="predicted"/>
<dbReference type="Pfam" id="PF13949">
    <property type="entry name" value="ALIX_LYPXL_bnd"/>
    <property type="match status" value="1"/>
</dbReference>
<feature type="compositionally biased region" description="Low complexity" evidence="7">
    <location>
        <begin position="875"/>
        <end position="885"/>
    </location>
</feature>
<evidence type="ECO:0000256" key="7">
    <source>
        <dbReference type="SAM" id="MobiDB-lite"/>
    </source>
</evidence>
<keyword evidence="6" id="KW-0175">Coiled coil</keyword>
<dbReference type="GO" id="GO:0043328">
    <property type="term" value="P:protein transport to vacuole involved in ubiquitin-dependent protein catabolic process via the multivesicular body sorting pathway"/>
    <property type="evidence" value="ECO:0007669"/>
    <property type="project" value="TreeGrafter"/>
</dbReference>
<keyword evidence="4" id="KW-0967">Endosome</keyword>
<dbReference type="InParanoid" id="A0A316YPC9"/>
<dbReference type="PROSITE" id="PS51180">
    <property type="entry name" value="BRO1"/>
    <property type="match status" value="1"/>
</dbReference>
<evidence type="ECO:0000313" key="9">
    <source>
        <dbReference type="EMBL" id="PWN89595.1"/>
    </source>
</evidence>
<dbReference type="STRING" id="215250.A0A316YPC9"/>
<gene>
    <name evidence="9" type="ORF">FA10DRAFT_253817</name>
</gene>
<dbReference type="Pfam" id="PF03097">
    <property type="entry name" value="BRO1"/>
    <property type="match status" value="2"/>
</dbReference>
<feature type="coiled-coil region" evidence="6">
    <location>
        <begin position="526"/>
        <end position="560"/>
    </location>
</feature>
<dbReference type="AlphaFoldDB" id="A0A316YPC9"/>
<feature type="compositionally biased region" description="Low complexity" evidence="7">
    <location>
        <begin position="892"/>
        <end position="910"/>
    </location>
</feature>
<evidence type="ECO:0000256" key="4">
    <source>
        <dbReference type="ARBA" id="ARBA00022753"/>
    </source>
</evidence>
<reference evidence="9 10" key="1">
    <citation type="journal article" date="2018" name="Mol. Biol. Evol.">
        <title>Broad Genomic Sampling Reveals a Smut Pathogenic Ancestry of the Fungal Clade Ustilaginomycotina.</title>
        <authorList>
            <person name="Kijpornyongpan T."/>
            <person name="Mondo S.J."/>
            <person name="Barry K."/>
            <person name="Sandor L."/>
            <person name="Lee J."/>
            <person name="Lipzen A."/>
            <person name="Pangilinan J."/>
            <person name="LaButti K."/>
            <person name="Hainaut M."/>
            <person name="Henrissat B."/>
            <person name="Grigoriev I.V."/>
            <person name="Spatafora J.W."/>
            <person name="Aime M.C."/>
        </authorList>
    </citation>
    <scope>NUCLEOTIDE SEQUENCE [LARGE SCALE GENOMIC DNA]</scope>
    <source>
        <strain evidence="9 10">MCA 4198</strain>
    </source>
</reference>
<feature type="region of interest" description="Disordered" evidence="7">
    <location>
        <begin position="814"/>
        <end position="1128"/>
    </location>
</feature>
<name>A0A316YPC9_9BASI</name>
<feature type="compositionally biased region" description="Low complexity" evidence="7">
    <location>
        <begin position="842"/>
        <end position="855"/>
    </location>
</feature>
<dbReference type="FunCoup" id="A0A316YPC9">
    <property type="interactions" value="326"/>
</dbReference>
<evidence type="ECO:0000256" key="1">
    <source>
        <dbReference type="ARBA" id="ARBA00004177"/>
    </source>
</evidence>
<dbReference type="PANTHER" id="PTHR23030:SF30">
    <property type="entry name" value="TYROSINE-PROTEIN PHOSPHATASE NON-RECEPTOR TYPE 23"/>
    <property type="match status" value="1"/>
</dbReference>
<feature type="domain" description="BRO1" evidence="8">
    <location>
        <begin position="10"/>
        <end position="459"/>
    </location>
</feature>
<dbReference type="Gene3D" id="1.20.140.50">
    <property type="entry name" value="alix/aip1 like domains"/>
    <property type="match status" value="1"/>
</dbReference>
<feature type="region of interest" description="Disordered" evidence="7">
    <location>
        <begin position="134"/>
        <end position="158"/>
    </location>
</feature>
<dbReference type="SMART" id="SM01041">
    <property type="entry name" value="BRO1"/>
    <property type="match status" value="1"/>
</dbReference>
<keyword evidence="10" id="KW-1185">Reference proteome</keyword>
<dbReference type="RefSeq" id="XP_025376793.1">
    <property type="nucleotide sequence ID" value="XM_025519707.1"/>
</dbReference>
<accession>A0A316YPC9</accession>
<comment type="subcellular location">
    <subcellularLocation>
        <location evidence="2">Cytoplasm</location>
    </subcellularLocation>
    <subcellularLocation>
        <location evidence="1">Endosome</location>
    </subcellularLocation>
</comment>
<evidence type="ECO:0000259" key="8">
    <source>
        <dbReference type="PROSITE" id="PS51180"/>
    </source>
</evidence>
<evidence type="ECO:0000256" key="6">
    <source>
        <dbReference type="SAM" id="Coils"/>
    </source>
</evidence>
<dbReference type="EMBL" id="KZ819637">
    <property type="protein sequence ID" value="PWN89595.1"/>
    <property type="molecule type" value="Genomic_DNA"/>
</dbReference>
<dbReference type="GeneID" id="37041623"/>
<evidence type="ECO:0000313" key="10">
    <source>
        <dbReference type="Proteomes" id="UP000245768"/>
    </source>
</evidence>
<dbReference type="InterPro" id="IPR004328">
    <property type="entry name" value="BRO1_dom"/>
</dbReference>
<dbReference type="OrthoDB" id="2141925at2759"/>
<feature type="compositionally biased region" description="Basic and acidic residues" evidence="7">
    <location>
        <begin position="814"/>
        <end position="839"/>
    </location>
</feature>
<feature type="compositionally biased region" description="Low complexity" evidence="7">
    <location>
        <begin position="629"/>
        <end position="646"/>
    </location>
</feature>
<dbReference type="Gene3D" id="1.25.40.280">
    <property type="entry name" value="alix/aip1 like domains"/>
    <property type="match status" value="1"/>
</dbReference>
<dbReference type="InterPro" id="IPR025304">
    <property type="entry name" value="ALIX_V_dom"/>
</dbReference>
<feature type="compositionally biased region" description="Low complexity" evidence="7">
    <location>
        <begin position="1088"/>
        <end position="1128"/>
    </location>
</feature>